<evidence type="ECO:0000313" key="3">
    <source>
        <dbReference type="Proteomes" id="UP001255856"/>
    </source>
</evidence>
<sequence length="273" mass="30400">MEKLAIDWMARLLDCPLDPKLSLSSLTKNCYLLGRIAERCEPLGTEAAAGVSTSITASAAAATRPRPHREVLRDYVRFQNACHVLRVSSSDLVSLADIQEERAAQRLASCFWTLAQSAQGAGHQGIPPFMTDQERKQLRSHVRRLERSRKSKFESETRSPLKRPGTPSDSAWSLEARRPSTARGEASYAPRDDRHVCQPSPSLEFWRLREQEGSLWAPARVRRGGRRRRGVSASPALRRPGKRDVGETSAPPDSPSHPPAHAGRESWAWLAAR</sequence>
<reference evidence="2" key="1">
    <citation type="submission" date="2021-01" db="EMBL/GenBank/DDBJ databases">
        <authorList>
            <person name="Eckstrom K.M.E."/>
        </authorList>
    </citation>
    <scope>NUCLEOTIDE SEQUENCE</scope>
    <source>
        <strain evidence="2">UVCC 0001</strain>
    </source>
</reference>
<accession>A0AAD9IFY8</accession>
<gene>
    <name evidence="2" type="ORF">QBZ16_004550</name>
</gene>
<dbReference type="EMBL" id="JASFZW010000006">
    <property type="protein sequence ID" value="KAK2077704.1"/>
    <property type="molecule type" value="Genomic_DNA"/>
</dbReference>
<feature type="compositionally biased region" description="Basic residues" evidence="1">
    <location>
        <begin position="221"/>
        <end position="230"/>
    </location>
</feature>
<dbReference type="InterPro" id="IPR036872">
    <property type="entry name" value="CH_dom_sf"/>
</dbReference>
<comment type="caution">
    <text evidence="2">The sequence shown here is derived from an EMBL/GenBank/DDBJ whole genome shotgun (WGS) entry which is preliminary data.</text>
</comment>
<name>A0AAD9IFY8_PROWI</name>
<dbReference type="Proteomes" id="UP001255856">
    <property type="component" value="Unassembled WGS sequence"/>
</dbReference>
<evidence type="ECO:0000256" key="1">
    <source>
        <dbReference type="SAM" id="MobiDB-lite"/>
    </source>
</evidence>
<dbReference type="AlphaFoldDB" id="A0AAD9IFY8"/>
<organism evidence="2 3">
    <name type="scientific">Prototheca wickerhamii</name>
    <dbReference type="NCBI Taxonomy" id="3111"/>
    <lineage>
        <taxon>Eukaryota</taxon>
        <taxon>Viridiplantae</taxon>
        <taxon>Chlorophyta</taxon>
        <taxon>core chlorophytes</taxon>
        <taxon>Trebouxiophyceae</taxon>
        <taxon>Chlorellales</taxon>
        <taxon>Chlorellaceae</taxon>
        <taxon>Prototheca</taxon>
    </lineage>
</organism>
<evidence type="ECO:0000313" key="2">
    <source>
        <dbReference type="EMBL" id="KAK2077704.1"/>
    </source>
</evidence>
<dbReference type="Gene3D" id="1.10.418.10">
    <property type="entry name" value="Calponin-like domain"/>
    <property type="match status" value="1"/>
</dbReference>
<protein>
    <submittedName>
        <fullName evidence="2">Uncharacterized protein</fullName>
    </submittedName>
</protein>
<proteinExistence type="predicted"/>
<feature type="compositionally biased region" description="Basic residues" evidence="1">
    <location>
        <begin position="138"/>
        <end position="150"/>
    </location>
</feature>
<feature type="region of interest" description="Disordered" evidence="1">
    <location>
        <begin position="221"/>
        <end position="273"/>
    </location>
</feature>
<feature type="region of interest" description="Disordered" evidence="1">
    <location>
        <begin position="135"/>
        <end position="195"/>
    </location>
</feature>
<keyword evidence="3" id="KW-1185">Reference proteome</keyword>